<reference evidence="1" key="2">
    <citation type="journal article" date="2015" name="Data Brief">
        <title>Shoot transcriptome of the giant reed, Arundo donax.</title>
        <authorList>
            <person name="Barrero R.A."/>
            <person name="Guerrero F.D."/>
            <person name="Moolhuijzen P."/>
            <person name="Goolsby J.A."/>
            <person name="Tidwell J."/>
            <person name="Bellgard S.E."/>
            <person name="Bellgard M.I."/>
        </authorList>
    </citation>
    <scope>NUCLEOTIDE SEQUENCE</scope>
    <source>
        <tissue evidence="1">Shoot tissue taken approximately 20 cm above the soil surface</tissue>
    </source>
</reference>
<proteinExistence type="predicted"/>
<accession>A0A0A9GDK6</accession>
<evidence type="ECO:0000313" key="1">
    <source>
        <dbReference type="EMBL" id="JAE21539.1"/>
    </source>
</evidence>
<name>A0A0A9GDK6_ARUDO</name>
<dbReference type="EMBL" id="GBRH01176357">
    <property type="protein sequence ID" value="JAE21539.1"/>
    <property type="molecule type" value="Transcribed_RNA"/>
</dbReference>
<sequence>MLLMRPSRRIGGE</sequence>
<reference evidence="1" key="1">
    <citation type="submission" date="2014-09" db="EMBL/GenBank/DDBJ databases">
        <authorList>
            <person name="Magalhaes I.L.F."/>
            <person name="Oliveira U."/>
            <person name="Santos F.R."/>
            <person name="Vidigal T.H.D.A."/>
            <person name="Brescovit A.D."/>
            <person name="Santos A.J."/>
        </authorList>
    </citation>
    <scope>NUCLEOTIDE SEQUENCE</scope>
    <source>
        <tissue evidence="1">Shoot tissue taken approximately 20 cm above the soil surface</tissue>
    </source>
</reference>
<protein>
    <submittedName>
        <fullName evidence="1">Uncharacterized protein</fullName>
    </submittedName>
</protein>
<organism evidence="1">
    <name type="scientific">Arundo donax</name>
    <name type="common">Giant reed</name>
    <name type="synonym">Donax arundinaceus</name>
    <dbReference type="NCBI Taxonomy" id="35708"/>
    <lineage>
        <taxon>Eukaryota</taxon>
        <taxon>Viridiplantae</taxon>
        <taxon>Streptophyta</taxon>
        <taxon>Embryophyta</taxon>
        <taxon>Tracheophyta</taxon>
        <taxon>Spermatophyta</taxon>
        <taxon>Magnoliopsida</taxon>
        <taxon>Liliopsida</taxon>
        <taxon>Poales</taxon>
        <taxon>Poaceae</taxon>
        <taxon>PACMAD clade</taxon>
        <taxon>Arundinoideae</taxon>
        <taxon>Arundineae</taxon>
        <taxon>Arundo</taxon>
    </lineage>
</organism>